<protein>
    <submittedName>
        <fullName evidence="1">Uncharacterized protein</fullName>
    </submittedName>
</protein>
<reference evidence="1" key="1">
    <citation type="submission" date="2018-05" db="EMBL/GenBank/DDBJ databases">
        <authorList>
            <person name="Lanie J.A."/>
            <person name="Ng W.-L."/>
            <person name="Kazmierczak K.M."/>
            <person name="Andrzejewski T.M."/>
            <person name="Davidsen T.M."/>
            <person name="Wayne K.J."/>
            <person name="Tettelin H."/>
            <person name="Glass J.I."/>
            <person name="Rusch D."/>
            <person name="Podicherti R."/>
            <person name="Tsui H.-C.T."/>
            <person name="Winkler M.E."/>
        </authorList>
    </citation>
    <scope>NUCLEOTIDE SEQUENCE</scope>
</reference>
<name>A0A381TQA3_9ZZZZ</name>
<gene>
    <name evidence="1" type="ORF">METZ01_LOCUS71110</name>
</gene>
<proteinExistence type="predicted"/>
<dbReference type="EMBL" id="UINC01004985">
    <property type="protein sequence ID" value="SVA18256.1"/>
    <property type="molecule type" value="Genomic_DNA"/>
</dbReference>
<dbReference type="AlphaFoldDB" id="A0A381TQA3"/>
<accession>A0A381TQA3</accession>
<evidence type="ECO:0000313" key="1">
    <source>
        <dbReference type="EMBL" id="SVA18256.1"/>
    </source>
</evidence>
<sequence>MEGQAVIGSVVGGCLDCVLKNQNQDQSGGIIRF</sequence>
<organism evidence="1">
    <name type="scientific">marine metagenome</name>
    <dbReference type="NCBI Taxonomy" id="408172"/>
    <lineage>
        <taxon>unclassified sequences</taxon>
        <taxon>metagenomes</taxon>
        <taxon>ecological metagenomes</taxon>
    </lineage>
</organism>